<dbReference type="Pfam" id="PF22600">
    <property type="entry name" value="MTPAP-like_central"/>
    <property type="match status" value="1"/>
</dbReference>
<reference evidence="9 10" key="1">
    <citation type="submission" date="2019-07" db="EMBL/GenBank/DDBJ databases">
        <title>Annotation for the trematode Paragonimus westermani.</title>
        <authorList>
            <person name="Choi Y.-J."/>
        </authorList>
    </citation>
    <scope>NUCLEOTIDE SEQUENCE [LARGE SCALE GENOMIC DNA]</scope>
    <source>
        <strain evidence="9">180907_Pwestermani</strain>
    </source>
</reference>
<dbReference type="OrthoDB" id="407432at2759"/>
<keyword evidence="5" id="KW-0460">Magnesium</keyword>
<dbReference type="Gene3D" id="3.30.460.10">
    <property type="entry name" value="Beta Polymerase, domain 2"/>
    <property type="match status" value="1"/>
</dbReference>
<feature type="domain" description="CCHC-type" evidence="8">
    <location>
        <begin position="672"/>
        <end position="685"/>
    </location>
</feature>
<dbReference type="InterPro" id="IPR002058">
    <property type="entry name" value="PAP_assoc"/>
</dbReference>
<feature type="domain" description="CCHC-type" evidence="8">
    <location>
        <begin position="1069"/>
        <end position="1085"/>
    </location>
</feature>
<dbReference type="EMBL" id="JTDF01022187">
    <property type="protein sequence ID" value="KAF8560851.1"/>
    <property type="molecule type" value="Genomic_DNA"/>
</dbReference>
<dbReference type="GO" id="GO:0031123">
    <property type="term" value="P:RNA 3'-end processing"/>
    <property type="evidence" value="ECO:0007669"/>
    <property type="project" value="TreeGrafter"/>
</dbReference>
<dbReference type="CDD" id="cd05402">
    <property type="entry name" value="NT_PAP_TUTase"/>
    <property type="match status" value="1"/>
</dbReference>
<keyword evidence="4" id="KW-0479">Metal-binding</keyword>
<feature type="region of interest" description="Disordered" evidence="7">
    <location>
        <begin position="341"/>
        <end position="372"/>
    </location>
</feature>
<dbReference type="GO" id="GO:0050265">
    <property type="term" value="F:RNA uridylyltransferase activity"/>
    <property type="evidence" value="ECO:0007669"/>
    <property type="project" value="TreeGrafter"/>
</dbReference>
<comment type="cofactor">
    <cofactor evidence="1">
        <name>Mn(2+)</name>
        <dbReference type="ChEBI" id="CHEBI:29035"/>
    </cofactor>
</comment>
<dbReference type="InterPro" id="IPR043519">
    <property type="entry name" value="NT_sf"/>
</dbReference>
<feature type="compositionally biased region" description="Basic and acidic residues" evidence="7">
    <location>
        <begin position="343"/>
        <end position="353"/>
    </location>
</feature>
<feature type="compositionally biased region" description="Polar residues" evidence="7">
    <location>
        <begin position="1383"/>
        <end position="1404"/>
    </location>
</feature>
<name>A0A8T0D2N8_9TREM</name>
<comment type="cofactor">
    <cofactor evidence="2">
        <name>Mg(2+)</name>
        <dbReference type="ChEBI" id="CHEBI:18420"/>
    </cofactor>
</comment>
<keyword evidence="6" id="KW-0862">Zinc</keyword>
<evidence type="ECO:0000256" key="5">
    <source>
        <dbReference type="ARBA" id="ARBA00022842"/>
    </source>
</evidence>
<accession>A0A8T0D2N8</accession>
<dbReference type="Proteomes" id="UP000699462">
    <property type="component" value="Unassembled WGS sequence"/>
</dbReference>
<protein>
    <recommendedName>
        <fullName evidence="8">CCHC-type domain-containing protein</fullName>
    </recommendedName>
</protein>
<dbReference type="Gene3D" id="1.10.1410.10">
    <property type="match status" value="2"/>
</dbReference>
<sequence>VCYRGRNLSFLTDPECISRFWLTSKASSDATTILDLSDLWLGLLRFYLFDFQKTRCAVDIMSVDPVARMHHKGGKSSLEVIDPFDPSRNLCQHITSNGFEYIHSQLAAAYGYFGVPRLTNGRHVFTHVRTQKAPLSNTGVPVATAVSEKQPATDPPFPSPVVHLTPILDDTSGFAGNWIKLKCLLAEKFTAAFIKQSTAEPSLNSMTCNDCVNPPDVGCDGSTCSADSLNKLPLAEMVPHIVGVVLDEVLEADDISAVIKGCLQMHQKNLYGSMPADTILTLAEYQAMAKPFAKDLWTQVCVSFVNKGVLTVKLRDFTRTTAKVFRESLLRWSQVNQTSLAKSTEELSVHPDATDTASAKEVSPSIRETNDQTNAALPQSRFDTNKADVSHHDDDEYDLGTSYSDAADELGDHVEFANELVESTQVLEETIESEQLFDEQDDNADEQCEFADRTLDLGDDGDDDVDIDVDGGHANGSFAPNNQVKFADACSVSQADDTDNSVNDVKSSRSPAFQFAIGNPCDAQLDAQKTIMPNSFDRTQDIPVKSLDSDVGELKTEKSAVTNLGGTTLPETAHKLKAAVQSKKRTSIVLDWDHVIIARDAVTMPVDDDRPDFYHSARIANLKPEHLSFPFVARGKLPAFGRHRIRSSILGLASSNEPSTLLAHFEYPEPECIACGQTGHRRNTCASTVDKTVSFGAWQKLRATLPTASSDSASEHQLTALGECLSELDRVHRCVQLEAQRKLIVKALQRFFAFRFPSACVELFGSCANGFELPSSDMDLCVFFRRNSPEWHQLKTVDGTLKLIREFRKKLFRFNSTLRIVHVRPILHAKVPILKVRFENGMEADISFSNYLALINTRMLKFYTKVEPWLRTLGIALKIVGKLCHIANASTGGVSSYALIIMLIHYLQQKNHLPVLQQLHDGSETPVNLISGWNAWFQDDLSVVTRLWEAPKQKMSLGELWLGFFRYYLFEFDRDVNVVCVRQKQLLPRFVKMWNSLLAIEDPFNLDHNLTGSLSRDSLLSILDVFYAVLKHHTTLLPDSMPSNIWRYSLFSPSSLAENRSHGPPPKSRCHRCHECGHRAADCPRNNTRGSNNCGPTTAVSVPVDTSVDVLIGPLLAPKSTGLLNSDTQQQYPCPQQLQQKQNISDRQLASQQYTCCSPLQQPRTPLFFSFPRLSMVPGPFHPPRPRPHATMVTSNYGHIRDSGRVYFQVSLNPTEVPVRCAPTYRTPFYPQTLYDQTPHLQPQTPMDAQEATTVQPGLHKDWVDGPQAGAIPSSAHSPKRDPHTPLSCDNKPFQRNPLRMEAPIKSTTSPSPNIGRDDGPEHGYLARNASELAPNVSVSDISYDTVRHTASSVSSNQRLSKRKRNRAKPPPEHAANPPETFDGQTKETNYPTVQPSCPTPNHNGNRRRKFTRSTAEARSILNNKADIELARQFQQMATNNIKPDHPSSFSR</sequence>
<dbReference type="InterPro" id="IPR054708">
    <property type="entry name" value="MTPAP-like_central"/>
</dbReference>
<gene>
    <name evidence="9" type="ORF">P879_07319</name>
</gene>
<dbReference type="GO" id="GO:0008270">
    <property type="term" value="F:zinc ion binding"/>
    <property type="evidence" value="ECO:0007669"/>
    <property type="project" value="UniProtKB-KW"/>
</dbReference>
<keyword evidence="3" id="KW-0808">Transferase</keyword>
<dbReference type="GO" id="GO:0003676">
    <property type="term" value="F:nucleic acid binding"/>
    <property type="evidence" value="ECO:0007669"/>
    <property type="project" value="InterPro"/>
</dbReference>
<dbReference type="InterPro" id="IPR036875">
    <property type="entry name" value="Znf_CCHC_sf"/>
</dbReference>
<dbReference type="PANTHER" id="PTHR12271:SF66">
    <property type="entry name" value="TERMINAL URIDYLYLTRANSFERASE TAILOR"/>
    <property type="match status" value="1"/>
</dbReference>
<keyword evidence="6" id="KW-0863">Zinc-finger</keyword>
<feature type="region of interest" description="Disordered" evidence="7">
    <location>
        <begin position="1349"/>
        <end position="1417"/>
    </location>
</feature>
<dbReference type="Pfam" id="PF03828">
    <property type="entry name" value="PAP_assoc"/>
    <property type="match status" value="1"/>
</dbReference>
<evidence type="ECO:0000313" key="9">
    <source>
        <dbReference type="EMBL" id="KAF8560851.1"/>
    </source>
</evidence>
<proteinExistence type="predicted"/>
<dbReference type="SMART" id="SM00343">
    <property type="entry name" value="ZnF_C2HC"/>
    <property type="match status" value="2"/>
</dbReference>
<evidence type="ECO:0000256" key="7">
    <source>
        <dbReference type="SAM" id="MobiDB-lite"/>
    </source>
</evidence>
<evidence type="ECO:0000256" key="4">
    <source>
        <dbReference type="ARBA" id="ARBA00022723"/>
    </source>
</evidence>
<organism evidence="9 10">
    <name type="scientific">Paragonimus westermani</name>
    <dbReference type="NCBI Taxonomy" id="34504"/>
    <lineage>
        <taxon>Eukaryota</taxon>
        <taxon>Metazoa</taxon>
        <taxon>Spiralia</taxon>
        <taxon>Lophotrochozoa</taxon>
        <taxon>Platyhelminthes</taxon>
        <taxon>Trematoda</taxon>
        <taxon>Digenea</taxon>
        <taxon>Plagiorchiida</taxon>
        <taxon>Troglotremata</taxon>
        <taxon>Troglotrematidae</taxon>
        <taxon>Paragonimus</taxon>
    </lineage>
</organism>
<evidence type="ECO:0000313" key="10">
    <source>
        <dbReference type="Proteomes" id="UP000699462"/>
    </source>
</evidence>
<dbReference type="PANTHER" id="PTHR12271">
    <property type="entry name" value="POLY A POLYMERASE CID PAP -RELATED"/>
    <property type="match status" value="1"/>
</dbReference>
<evidence type="ECO:0000256" key="2">
    <source>
        <dbReference type="ARBA" id="ARBA00001946"/>
    </source>
</evidence>
<evidence type="ECO:0000256" key="1">
    <source>
        <dbReference type="ARBA" id="ARBA00001936"/>
    </source>
</evidence>
<comment type="caution">
    <text evidence="9">The sequence shown here is derived from an EMBL/GenBank/DDBJ whole genome shotgun (WGS) entry which is preliminary data.</text>
</comment>
<dbReference type="PROSITE" id="PS50158">
    <property type="entry name" value="ZF_CCHC"/>
    <property type="match status" value="2"/>
</dbReference>
<dbReference type="SUPFAM" id="SSF81631">
    <property type="entry name" value="PAP/OAS1 substrate-binding domain"/>
    <property type="match status" value="2"/>
</dbReference>
<feature type="compositionally biased region" description="Polar residues" evidence="7">
    <location>
        <begin position="1349"/>
        <end position="1359"/>
    </location>
</feature>
<feature type="non-terminal residue" evidence="9">
    <location>
        <position position="1"/>
    </location>
</feature>
<dbReference type="SUPFAM" id="SSF81301">
    <property type="entry name" value="Nucleotidyltransferase"/>
    <property type="match status" value="1"/>
</dbReference>
<evidence type="ECO:0000256" key="3">
    <source>
        <dbReference type="ARBA" id="ARBA00022679"/>
    </source>
</evidence>
<dbReference type="SUPFAM" id="SSF57756">
    <property type="entry name" value="Retrovirus zinc finger-like domains"/>
    <property type="match status" value="1"/>
</dbReference>
<feature type="region of interest" description="Disordered" evidence="7">
    <location>
        <begin position="1249"/>
        <end position="1325"/>
    </location>
</feature>
<evidence type="ECO:0000256" key="6">
    <source>
        <dbReference type="PROSITE-ProRule" id="PRU00047"/>
    </source>
</evidence>
<dbReference type="InterPro" id="IPR001878">
    <property type="entry name" value="Znf_CCHC"/>
</dbReference>
<evidence type="ECO:0000259" key="8">
    <source>
        <dbReference type="PROSITE" id="PS50158"/>
    </source>
</evidence>
<keyword evidence="10" id="KW-1185">Reference proteome</keyword>